<evidence type="ECO:0000313" key="11">
    <source>
        <dbReference type="EMBL" id="JAG80718.1"/>
    </source>
</evidence>
<feature type="transmembrane region" description="Helical" evidence="9">
    <location>
        <begin position="59"/>
        <end position="81"/>
    </location>
</feature>
<feature type="transmembrane region" description="Helical" evidence="9">
    <location>
        <begin position="420"/>
        <end position="444"/>
    </location>
</feature>
<evidence type="ECO:0000256" key="1">
    <source>
        <dbReference type="ARBA" id="ARBA00004651"/>
    </source>
</evidence>
<dbReference type="SUPFAM" id="SSF103473">
    <property type="entry name" value="MFS general substrate transporter"/>
    <property type="match status" value="1"/>
</dbReference>
<dbReference type="AlphaFoldDB" id="A0A0C9RTR1"/>
<dbReference type="PROSITE" id="PS00217">
    <property type="entry name" value="SUGAR_TRANSPORT_2"/>
    <property type="match status" value="1"/>
</dbReference>
<feature type="domain" description="Major facilitator superfamily (MFS) profile" evidence="10">
    <location>
        <begin position="17"/>
        <end position="448"/>
    </location>
</feature>
<feature type="transmembrane region" description="Helical" evidence="9">
    <location>
        <begin position="88"/>
        <end position="108"/>
    </location>
</feature>
<evidence type="ECO:0000256" key="4">
    <source>
        <dbReference type="ARBA" id="ARBA00022597"/>
    </source>
</evidence>
<keyword evidence="4" id="KW-0762">Sugar transport</keyword>
<evidence type="ECO:0000256" key="3">
    <source>
        <dbReference type="ARBA" id="ARBA00022475"/>
    </source>
</evidence>
<dbReference type="InterPro" id="IPR050549">
    <property type="entry name" value="MFS_Trehalose_Transporter"/>
</dbReference>
<evidence type="ECO:0000256" key="8">
    <source>
        <dbReference type="ARBA" id="ARBA00023180"/>
    </source>
</evidence>
<accession>A0A0C9RTR1</accession>
<evidence type="ECO:0000256" key="2">
    <source>
        <dbReference type="ARBA" id="ARBA00022448"/>
    </source>
</evidence>
<dbReference type="Gene3D" id="1.20.1250.20">
    <property type="entry name" value="MFS general substrate transporter like domains"/>
    <property type="match status" value="1"/>
</dbReference>
<feature type="transmembrane region" description="Helical" evidence="9">
    <location>
        <begin position="357"/>
        <end position="381"/>
    </location>
</feature>
<dbReference type="GO" id="GO:0005886">
    <property type="term" value="C:plasma membrane"/>
    <property type="evidence" value="ECO:0007669"/>
    <property type="project" value="UniProtKB-SubCell"/>
</dbReference>
<dbReference type="Pfam" id="PF00083">
    <property type="entry name" value="Sugar_tr"/>
    <property type="match status" value="1"/>
</dbReference>
<dbReference type="InterPro" id="IPR020846">
    <property type="entry name" value="MFS_dom"/>
</dbReference>
<feature type="transmembrane region" description="Helical" evidence="9">
    <location>
        <begin position="297"/>
        <end position="316"/>
    </location>
</feature>
<gene>
    <name evidence="11" type="primary">Tret1_39</name>
    <name evidence="11" type="ORF">g.35852</name>
</gene>
<evidence type="ECO:0000256" key="9">
    <source>
        <dbReference type="SAM" id="Phobius"/>
    </source>
</evidence>
<dbReference type="InterPro" id="IPR005828">
    <property type="entry name" value="MFS_sugar_transport-like"/>
</dbReference>
<keyword evidence="8" id="KW-0325">Glycoprotein</keyword>
<evidence type="ECO:0000256" key="6">
    <source>
        <dbReference type="ARBA" id="ARBA00022989"/>
    </source>
</evidence>
<dbReference type="FunFam" id="1.20.1250.20:FF:000218">
    <property type="entry name" value="facilitated trehalose transporter Tret1"/>
    <property type="match status" value="1"/>
</dbReference>
<evidence type="ECO:0000259" key="10">
    <source>
        <dbReference type="PROSITE" id="PS50850"/>
    </source>
</evidence>
<feature type="transmembrane region" description="Helical" evidence="9">
    <location>
        <begin position="173"/>
        <end position="192"/>
    </location>
</feature>
<evidence type="ECO:0000256" key="5">
    <source>
        <dbReference type="ARBA" id="ARBA00022692"/>
    </source>
</evidence>
<reference evidence="11" key="1">
    <citation type="submission" date="2015-01" db="EMBL/GenBank/DDBJ databases">
        <title>Transcriptome Assembly of Fopius arisanus.</title>
        <authorList>
            <person name="Geib S."/>
        </authorList>
    </citation>
    <scope>NUCLEOTIDE SEQUENCE</scope>
</reference>
<dbReference type="InterPro" id="IPR005829">
    <property type="entry name" value="Sugar_transporter_CS"/>
</dbReference>
<feature type="transmembrane region" description="Helical" evidence="9">
    <location>
        <begin position="323"/>
        <end position="345"/>
    </location>
</feature>
<organism evidence="11">
    <name type="scientific">Fopius arisanus</name>
    <dbReference type="NCBI Taxonomy" id="64838"/>
    <lineage>
        <taxon>Eukaryota</taxon>
        <taxon>Metazoa</taxon>
        <taxon>Ecdysozoa</taxon>
        <taxon>Arthropoda</taxon>
        <taxon>Hexapoda</taxon>
        <taxon>Insecta</taxon>
        <taxon>Pterygota</taxon>
        <taxon>Neoptera</taxon>
        <taxon>Endopterygota</taxon>
        <taxon>Hymenoptera</taxon>
        <taxon>Apocrita</taxon>
        <taxon>Ichneumonoidea</taxon>
        <taxon>Braconidae</taxon>
        <taxon>Opiinae</taxon>
        <taxon>Fopius</taxon>
    </lineage>
</organism>
<dbReference type="InterPro" id="IPR003663">
    <property type="entry name" value="Sugar/inositol_transpt"/>
</dbReference>
<name>A0A0C9RTR1_9HYME</name>
<dbReference type="PROSITE" id="PS50850">
    <property type="entry name" value="MFS"/>
    <property type="match status" value="1"/>
</dbReference>
<sequence length="479" mass="51978">MSKSLGKASGTWRQYTAAAIINIAAVSTGVSIGWTSPVVPQLEGPTPPVGTYPMTKDQISWLTSIFCIAALIISPVCSVLSEKFGRKILGCLIAIPLGLSWLLTILAQDFSCLLIARIFTGFGGGMTIFLVPIYVAEIATDDVRGKLGSFLLFALSIGILLAFVLGVVMSYQMFAICGMILPIVFISGFMFMPETPIYLLRKCRTKEAERSLMWLRGNDKTAVDREIVQLMKIIEDDSTSARSIGLRDLVRDRGTIKGTLIAFALLPGQQACGNSVVFMYCATIFQLAGSSLSPNASAIVLGVMQLVAAFLSTVTIERVGRRLLLLISCGGMAICHGLLALFFLLQTSNYDLSFFRWTPVIVLCFFTTLYSIGLGPVAFVVATEVLNPEIAALTNSIAMTLTWTIFFTVIKSFPLASGLIGSYGCFAIFSFCCTCTFLITYFLVPETKGKPIEAILRELNTPMQKPGDDNSNIDSIEIK</sequence>
<keyword evidence="7 9" id="KW-0472">Membrane</keyword>
<protein>
    <submittedName>
        <fullName evidence="11">Tret1_39 protein</fullName>
    </submittedName>
</protein>
<feature type="transmembrane region" description="Helical" evidence="9">
    <location>
        <begin position="12"/>
        <end position="39"/>
    </location>
</feature>
<proteinExistence type="predicted"/>
<feature type="transmembrane region" description="Helical" evidence="9">
    <location>
        <begin position="260"/>
        <end position="285"/>
    </location>
</feature>
<feature type="transmembrane region" description="Helical" evidence="9">
    <location>
        <begin position="393"/>
        <end position="414"/>
    </location>
</feature>
<comment type="subcellular location">
    <subcellularLocation>
        <location evidence="1">Cell membrane</location>
        <topology evidence="1">Multi-pass membrane protein</topology>
    </subcellularLocation>
</comment>
<keyword evidence="6 9" id="KW-1133">Transmembrane helix</keyword>
<dbReference type="InterPro" id="IPR036259">
    <property type="entry name" value="MFS_trans_sf"/>
</dbReference>
<dbReference type="PANTHER" id="PTHR48021">
    <property type="match status" value="1"/>
</dbReference>
<dbReference type="PANTHER" id="PTHR48021:SF1">
    <property type="entry name" value="GH07001P-RELATED"/>
    <property type="match status" value="1"/>
</dbReference>
<dbReference type="PRINTS" id="PR00171">
    <property type="entry name" value="SUGRTRNSPORT"/>
</dbReference>
<keyword evidence="2" id="KW-0813">Transport</keyword>
<evidence type="ECO:0000256" key="7">
    <source>
        <dbReference type="ARBA" id="ARBA00023136"/>
    </source>
</evidence>
<dbReference type="GO" id="GO:0022857">
    <property type="term" value="F:transmembrane transporter activity"/>
    <property type="evidence" value="ECO:0007669"/>
    <property type="project" value="InterPro"/>
</dbReference>
<keyword evidence="3" id="KW-1003">Cell membrane</keyword>
<feature type="transmembrane region" description="Helical" evidence="9">
    <location>
        <begin position="114"/>
        <end position="135"/>
    </location>
</feature>
<keyword evidence="5 9" id="KW-0812">Transmembrane</keyword>
<feature type="transmembrane region" description="Helical" evidence="9">
    <location>
        <begin position="147"/>
        <end position="167"/>
    </location>
</feature>
<dbReference type="EMBL" id="GBYB01010951">
    <property type="protein sequence ID" value="JAG80718.1"/>
    <property type="molecule type" value="Transcribed_RNA"/>
</dbReference>